<dbReference type="InterPro" id="IPR000673">
    <property type="entry name" value="Sig_transdc_resp-reg_Me-estase"/>
</dbReference>
<dbReference type="GO" id="GO:0000156">
    <property type="term" value="F:phosphorelay response regulator activity"/>
    <property type="evidence" value="ECO:0007669"/>
    <property type="project" value="InterPro"/>
</dbReference>
<evidence type="ECO:0000313" key="6">
    <source>
        <dbReference type="EMBL" id="NYH95282.1"/>
    </source>
</evidence>
<keyword evidence="7" id="KW-1185">Reference proteome</keyword>
<dbReference type="SUPFAM" id="SSF52738">
    <property type="entry name" value="Methylesterase CheB, C-terminal domain"/>
    <property type="match status" value="1"/>
</dbReference>
<comment type="caution">
    <text evidence="6">The sequence shown here is derived from an EMBL/GenBank/DDBJ whole genome shotgun (WGS) entry which is preliminary data.</text>
</comment>
<evidence type="ECO:0000313" key="7">
    <source>
        <dbReference type="Proteomes" id="UP000522081"/>
    </source>
</evidence>
<evidence type="ECO:0000256" key="3">
    <source>
        <dbReference type="ARBA" id="ARBA00048267"/>
    </source>
</evidence>
<dbReference type="GO" id="GO:0006935">
    <property type="term" value="P:chemotaxis"/>
    <property type="evidence" value="ECO:0007669"/>
    <property type="project" value="UniProtKB-UniRule"/>
</dbReference>
<sequence length="325" mass="34936">MKRRDLIGIAGSAGALPALISFLDAFQPSAPCSLFVVLHRSVETSHLAEIVDKATSFEVCEPGDGEPIRSSCIYLAPPDCHMMVGHGHLHLKRGPRENNFRPAIDPLFRSLAVFGMGRVCGVVLSGYLDDGASGARAIEASGGIVLVQDPADALSPAMPRAAISAVGEPRAIASASELGKLVGRISGEPAGKDIAADEKIKLEMMIAGLEKASMANENKLGELSPFNCPDCNGVLWEISDGPMTRFRCHTGHAYTAASLDKRQEEMLERSLYDSLRSLREKTEMLRRLAERGGSTTDRLLDRAEGYSQDAETIEQMLLTRNSDAA</sequence>
<name>A0A7Y9XVJ4_9SPHN</name>
<dbReference type="EC" id="3.1.1.61" evidence="2"/>
<organism evidence="6 7">
    <name type="scientific">Novosphingobium marinum</name>
    <dbReference type="NCBI Taxonomy" id="1514948"/>
    <lineage>
        <taxon>Bacteria</taxon>
        <taxon>Pseudomonadati</taxon>
        <taxon>Pseudomonadota</taxon>
        <taxon>Alphaproteobacteria</taxon>
        <taxon>Sphingomonadales</taxon>
        <taxon>Sphingomonadaceae</taxon>
        <taxon>Novosphingobium</taxon>
    </lineage>
</organism>
<accession>A0A7Y9XVJ4</accession>
<dbReference type="RefSeq" id="WP_179407148.1">
    <property type="nucleotide sequence ID" value="NZ_BMGF01000002.1"/>
</dbReference>
<gene>
    <name evidence="6" type="ORF">FHS75_001601</name>
</gene>
<dbReference type="Pfam" id="PF01339">
    <property type="entry name" value="CheB_methylest"/>
    <property type="match status" value="1"/>
</dbReference>
<reference evidence="6 7" key="1">
    <citation type="submission" date="2020-07" db="EMBL/GenBank/DDBJ databases">
        <title>Genomic Encyclopedia of Type Strains, Phase IV (KMG-IV): sequencing the most valuable type-strain genomes for metagenomic binning, comparative biology and taxonomic classification.</title>
        <authorList>
            <person name="Goeker M."/>
        </authorList>
    </citation>
    <scope>NUCLEOTIDE SEQUENCE [LARGE SCALE GENOMIC DNA]</scope>
    <source>
        <strain evidence="6 7">DSM 29043</strain>
    </source>
</reference>
<feature type="active site" evidence="4">
    <location>
        <position position="39"/>
    </location>
</feature>
<dbReference type="CDD" id="cd16433">
    <property type="entry name" value="CheB"/>
    <property type="match status" value="1"/>
</dbReference>
<dbReference type="PROSITE" id="PS50122">
    <property type="entry name" value="CHEB"/>
    <property type="match status" value="1"/>
</dbReference>
<feature type="active site" evidence="4">
    <location>
        <position position="12"/>
    </location>
</feature>
<dbReference type="InterPro" id="IPR011247">
    <property type="entry name" value="Chemotax_prot-Glu_Me-esterase"/>
</dbReference>
<dbReference type="Proteomes" id="UP000522081">
    <property type="component" value="Unassembled WGS sequence"/>
</dbReference>
<comment type="catalytic activity">
    <reaction evidence="3">
        <text>[protein]-L-glutamate 5-O-methyl ester + H2O = L-glutamyl-[protein] + methanol + H(+)</text>
        <dbReference type="Rhea" id="RHEA:23236"/>
        <dbReference type="Rhea" id="RHEA-COMP:10208"/>
        <dbReference type="Rhea" id="RHEA-COMP:10311"/>
        <dbReference type="ChEBI" id="CHEBI:15377"/>
        <dbReference type="ChEBI" id="CHEBI:15378"/>
        <dbReference type="ChEBI" id="CHEBI:17790"/>
        <dbReference type="ChEBI" id="CHEBI:29973"/>
        <dbReference type="ChEBI" id="CHEBI:82795"/>
        <dbReference type="EC" id="3.1.1.61"/>
    </reaction>
</comment>
<feature type="domain" description="CheB-type methylesterase" evidence="5">
    <location>
        <begin position="1"/>
        <end position="163"/>
    </location>
</feature>
<proteinExistence type="predicted"/>
<evidence type="ECO:0000256" key="1">
    <source>
        <dbReference type="ARBA" id="ARBA00022801"/>
    </source>
</evidence>
<keyword evidence="4" id="KW-0145">Chemotaxis</keyword>
<dbReference type="PANTHER" id="PTHR42872">
    <property type="entry name" value="PROTEIN-GLUTAMATE METHYLESTERASE/PROTEIN-GLUTAMINE GLUTAMINASE"/>
    <property type="match status" value="1"/>
</dbReference>
<dbReference type="InterPro" id="IPR035909">
    <property type="entry name" value="CheB_C"/>
</dbReference>
<dbReference type="PANTHER" id="PTHR42872:SF6">
    <property type="entry name" value="PROTEIN-GLUTAMATE METHYLESTERASE_PROTEIN-GLUTAMINE GLUTAMINASE"/>
    <property type="match status" value="1"/>
</dbReference>
<dbReference type="GO" id="GO:0005737">
    <property type="term" value="C:cytoplasm"/>
    <property type="evidence" value="ECO:0007669"/>
    <property type="project" value="InterPro"/>
</dbReference>
<dbReference type="GO" id="GO:0008984">
    <property type="term" value="F:protein-glutamate methylesterase activity"/>
    <property type="evidence" value="ECO:0007669"/>
    <property type="project" value="UniProtKB-EC"/>
</dbReference>
<feature type="active site" evidence="4">
    <location>
        <position position="130"/>
    </location>
</feature>
<dbReference type="AlphaFoldDB" id="A0A7Y9XVJ4"/>
<dbReference type="EMBL" id="JACBZF010000002">
    <property type="protein sequence ID" value="NYH95282.1"/>
    <property type="molecule type" value="Genomic_DNA"/>
</dbReference>
<dbReference type="PIRSF" id="PIRSF036461">
    <property type="entry name" value="Chmtx_methlestr"/>
    <property type="match status" value="1"/>
</dbReference>
<keyword evidence="1 4" id="KW-0378">Hydrolase</keyword>
<protein>
    <recommendedName>
        <fullName evidence="2">protein-glutamate methylesterase</fullName>
        <ecNumber evidence="2">3.1.1.61</ecNumber>
    </recommendedName>
</protein>
<dbReference type="Gene3D" id="3.40.50.180">
    <property type="entry name" value="Methylesterase CheB, C-terminal domain"/>
    <property type="match status" value="1"/>
</dbReference>
<evidence type="ECO:0000256" key="2">
    <source>
        <dbReference type="ARBA" id="ARBA00039140"/>
    </source>
</evidence>
<evidence type="ECO:0000259" key="5">
    <source>
        <dbReference type="PROSITE" id="PS50122"/>
    </source>
</evidence>
<evidence type="ECO:0000256" key="4">
    <source>
        <dbReference type="PROSITE-ProRule" id="PRU00050"/>
    </source>
</evidence>